<gene>
    <name evidence="7" type="ORF">ARMGADRAFT_872095</name>
</gene>
<dbReference type="Pfam" id="PF00096">
    <property type="entry name" value="zf-C2H2"/>
    <property type="match status" value="1"/>
</dbReference>
<dbReference type="GO" id="GO:0000981">
    <property type="term" value="F:DNA-binding transcription factor activity, RNA polymerase II-specific"/>
    <property type="evidence" value="ECO:0007669"/>
    <property type="project" value="TreeGrafter"/>
</dbReference>
<feature type="non-terminal residue" evidence="7">
    <location>
        <position position="58"/>
    </location>
</feature>
<reference evidence="8" key="1">
    <citation type="journal article" date="2017" name="Nat. Ecol. Evol.">
        <title>Genome expansion and lineage-specific genetic innovations in the forest pathogenic fungi Armillaria.</title>
        <authorList>
            <person name="Sipos G."/>
            <person name="Prasanna A.N."/>
            <person name="Walter M.C."/>
            <person name="O'Connor E."/>
            <person name="Balint B."/>
            <person name="Krizsan K."/>
            <person name="Kiss B."/>
            <person name="Hess J."/>
            <person name="Varga T."/>
            <person name="Slot J."/>
            <person name="Riley R."/>
            <person name="Boka B."/>
            <person name="Rigling D."/>
            <person name="Barry K."/>
            <person name="Lee J."/>
            <person name="Mihaltcheva S."/>
            <person name="LaButti K."/>
            <person name="Lipzen A."/>
            <person name="Waldron R."/>
            <person name="Moloney N.M."/>
            <person name="Sperisen C."/>
            <person name="Kredics L."/>
            <person name="Vagvoelgyi C."/>
            <person name="Patrignani A."/>
            <person name="Fitzpatrick D."/>
            <person name="Nagy I."/>
            <person name="Doyle S."/>
            <person name="Anderson J.B."/>
            <person name="Grigoriev I.V."/>
            <person name="Gueldener U."/>
            <person name="Muensterkoetter M."/>
            <person name="Nagy L.G."/>
        </authorList>
    </citation>
    <scope>NUCLEOTIDE SEQUENCE [LARGE SCALE GENOMIC DNA]</scope>
    <source>
        <strain evidence="8">Ar21-2</strain>
    </source>
</reference>
<dbReference type="STRING" id="47427.A0A2H3D775"/>
<dbReference type="Gene3D" id="3.30.160.60">
    <property type="entry name" value="Classic Zinc Finger"/>
    <property type="match status" value="2"/>
</dbReference>
<dbReference type="SUPFAM" id="SSF57667">
    <property type="entry name" value="beta-beta-alpha zinc fingers"/>
    <property type="match status" value="1"/>
</dbReference>
<evidence type="ECO:0000256" key="4">
    <source>
        <dbReference type="ARBA" id="ARBA00022833"/>
    </source>
</evidence>
<dbReference type="PANTHER" id="PTHR14003">
    <property type="entry name" value="TRANSCRIPTIONAL REPRESSOR PROTEIN YY"/>
    <property type="match status" value="1"/>
</dbReference>
<feature type="non-terminal residue" evidence="7">
    <location>
        <position position="1"/>
    </location>
</feature>
<dbReference type="EMBL" id="KZ293695">
    <property type="protein sequence ID" value="PBK84927.1"/>
    <property type="molecule type" value="Genomic_DNA"/>
</dbReference>
<feature type="domain" description="C2H2-type" evidence="6">
    <location>
        <begin position="34"/>
        <end position="58"/>
    </location>
</feature>
<evidence type="ECO:0000256" key="3">
    <source>
        <dbReference type="ARBA" id="ARBA00022771"/>
    </source>
</evidence>
<dbReference type="Pfam" id="PF13894">
    <property type="entry name" value="zf-C2H2_4"/>
    <property type="match status" value="1"/>
</dbReference>
<dbReference type="GO" id="GO:0031519">
    <property type="term" value="C:PcG protein complex"/>
    <property type="evidence" value="ECO:0007669"/>
    <property type="project" value="TreeGrafter"/>
</dbReference>
<name>A0A2H3D775_ARMGA</name>
<dbReference type="InterPro" id="IPR013087">
    <property type="entry name" value="Znf_C2H2_type"/>
</dbReference>
<dbReference type="AlphaFoldDB" id="A0A2H3D775"/>
<organism evidence="7 8">
    <name type="scientific">Armillaria gallica</name>
    <name type="common">Bulbous honey fungus</name>
    <name type="synonym">Armillaria bulbosa</name>
    <dbReference type="NCBI Taxonomy" id="47427"/>
    <lineage>
        <taxon>Eukaryota</taxon>
        <taxon>Fungi</taxon>
        <taxon>Dikarya</taxon>
        <taxon>Basidiomycota</taxon>
        <taxon>Agaricomycotina</taxon>
        <taxon>Agaricomycetes</taxon>
        <taxon>Agaricomycetidae</taxon>
        <taxon>Agaricales</taxon>
        <taxon>Marasmiineae</taxon>
        <taxon>Physalacriaceae</taxon>
        <taxon>Armillaria</taxon>
    </lineage>
</organism>
<proteinExistence type="predicted"/>
<evidence type="ECO:0000256" key="5">
    <source>
        <dbReference type="PROSITE-ProRule" id="PRU00042"/>
    </source>
</evidence>
<dbReference type="PROSITE" id="PS50157">
    <property type="entry name" value="ZINC_FINGER_C2H2_2"/>
    <property type="match status" value="2"/>
</dbReference>
<sequence>EESKKYICPFCHKRFLRPSSLSNHINTHTGATPYRCTLPGCGKEFNVKSNMLRHYRSH</sequence>
<evidence type="ECO:0000313" key="8">
    <source>
        <dbReference type="Proteomes" id="UP000217790"/>
    </source>
</evidence>
<dbReference type="OMA" id="PYICTSK"/>
<feature type="domain" description="C2H2-type" evidence="6">
    <location>
        <begin position="6"/>
        <end position="33"/>
    </location>
</feature>
<dbReference type="OrthoDB" id="6077919at2759"/>
<keyword evidence="1" id="KW-0479">Metal-binding</keyword>
<dbReference type="FunFam" id="3.30.160.60:FF:002343">
    <property type="entry name" value="Zinc finger protein 33A"/>
    <property type="match status" value="1"/>
</dbReference>
<dbReference type="PANTHER" id="PTHR14003:SF19">
    <property type="entry name" value="YY2 TRANSCRIPTION FACTOR"/>
    <property type="match status" value="1"/>
</dbReference>
<dbReference type="InParanoid" id="A0A2H3D775"/>
<keyword evidence="4" id="KW-0862">Zinc</keyword>
<dbReference type="PROSITE" id="PS00028">
    <property type="entry name" value="ZINC_FINGER_C2H2_1"/>
    <property type="match status" value="2"/>
</dbReference>
<keyword evidence="8" id="KW-1185">Reference proteome</keyword>
<evidence type="ECO:0000256" key="2">
    <source>
        <dbReference type="ARBA" id="ARBA00022737"/>
    </source>
</evidence>
<dbReference type="GO" id="GO:0008270">
    <property type="term" value="F:zinc ion binding"/>
    <property type="evidence" value="ECO:0007669"/>
    <property type="project" value="UniProtKB-KW"/>
</dbReference>
<dbReference type="Proteomes" id="UP000217790">
    <property type="component" value="Unassembled WGS sequence"/>
</dbReference>
<dbReference type="GO" id="GO:0000978">
    <property type="term" value="F:RNA polymerase II cis-regulatory region sequence-specific DNA binding"/>
    <property type="evidence" value="ECO:0007669"/>
    <property type="project" value="TreeGrafter"/>
</dbReference>
<dbReference type="SMART" id="SM00355">
    <property type="entry name" value="ZnF_C2H2"/>
    <property type="match status" value="2"/>
</dbReference>
<keyword evidence="2" id="KW-0677">Repeat</keyword>
<evidence type="ECO:0000259" key="6">
    <source>
        <dbReference type="PROSITE" id="PS50157"/>
    </source>
</evidence>
<dbReference type="InterPro" id="IPR036236">
    <property type="entry name" value="Znf_C2H2_sf"/>
</dbReference>
<dbReference type="GO" id="GO:0005667">
    <property type="term" value="C:transcription regulator complex"/>
    <property type="evidence" value="ECO:0007669"/>
    <property type="project" value="TreeGrafter"/>
</dbReference>
<keyword evidence="3 5" id="KW-0863">Zinc-finger</keyword>
<dbReference type="GO" id="GO:0000785">
    <property type="term" value="C:chromatin"/>
    <property type="evidence" value="ECO:0007669"/>
    <property type="project" value="TreeGrafter"/>
</dbReference>
<accession>A0A2H3D775</accession>
<evidence type="ECO:0000313" key="7">
    <source>
        <dbReference type="EMBL" id="PBK84927.1"/>
    </source>
</evidence>
<protein>
    <recommendedName>
        <fullName evidence="6">C2H2-type domain-containing protein</fullName>
    </recommendedName>
</protein>
<evidence type="ECO:0000256" key="1">
    <source>
        <dbReference type="ARBA" id="ARBA00022723"/>
    </source>
</evidence>